<gene>
    <name evidence="1" type="ORF">NT6N_16530</name>
</gene>
<proteinExistence type="predicted"/>
<accession>A0AAT9FKZ1</accession>
<dbReference type="AlphaFoldDB" id="A0AAT9FKZ1"/>
<protein>
    <submittedName>
        <fullName evidence="1">Uncharacterized protein</fullName>
    </submittedName>
</protein>
<organism evidence="1">
    <name type="scientific">Oceaniferula spumae</name>
    <dbReference type="NCBI Taxonomy" id="2979115"/>
    <lineage>
        <taxon>Bacteria</taxon>
        <taxon>Pseudomonadati</taxon>
        <taxon>Verrucomicrobiota</taxon>
        <taxon>Verrucomicrobiia</taxon>
        <taxon>Verrucomicrobiales</taxon>
        <taxon>Verrucomicrobiaceae</taxon>
        <taxon>Oceaniferula</taxon>
    </lineage>
</organism>
<evidence type="ECO:0000313" key="1">
    <source>
        <dbReference type="EMBL" id="BDS06613.1"/>
    </source>
</evidence>
<dbReference type="EMBL" id="AP026866">
    <property type="protein sequence ID" value="BDS06613.1"/>
    <property type="molecule type" value="Genomic_DNA"/>
</dbReference>
<sequence length="38" mass="4073">MEIKSGRLILSGMKTGYKVQPKGVGKAPEISGRSIELI</sequence>
<reference evidence="1" key="1">
    <citation type="submission" date="2024-07" db="EMBL/GenBank/DDBJ databases">
        <title>Complete genome sequence of Verrucomicrobiaceae bacterium NT6N.</title>
        <authorList>
            <person name="Huang C."/>
            <person name="Takami H."/>
            <person name="Hamasaki K."/>
        </authorList>
    </citation>
    <scope>NUCLEOTIDE SEQUENCE</scope>
    <source>
        <strain evidence="1">NT6N</strain>
    </source>
</reference>
<name>A0AAT9FKZ1_9BACT</name>
<dbReference type="KEGG" id="osu:NT6N_16530"/>